<feature type="compositionally biased region" description="Acidic residues" evidence="8">
    <location>
        <begin position="378"/>
        <end position="390"/>
    </location>
</feature>
<keyword evidence="3" id="KW-0813">Transport</keyword>
<dbReference type="Pfam" id="PF01594">
    <property type="entry name" value="AI-2E_transport"/>
    <property type="match status" value="1"/>
</dbReference>
<keyword evidence="4" id="KW-1003">Cell membrane</keyword>
<comment type="caution">
    <text evidence="10">The sequence shown here is derived from an EMBL/GenBank/DDBJ whole genome shotgun (WGS) entry which is preliminary data.</text>
</comment>
<dbReference type="InterPro" id="IPR002549">
    <property type="entry name" value="AI-2E-like"/>
</dbReference>
<evidence type="ECO:0000256" key="8">
    <source>
        <dbReference type="SAM" id="MobiDB-lite"/>
    </source>
</evidence>
<dbReference type="Proteomes" id="UP000718281">
    <property type="component" value="Unassembled WGS sequence"/>
</dbReference>
<feature type="transmembrane region" description="Helical" evidence="9">
    <location>
        <begin position="274"/>
        <end position="293"/>
    </location>
</feature>
<feature type="transmembrane region" description="Helical" evidence="9">
    <location>
        <begin position="239"/>
        <end position="262"/>
    </location>
</feature>
<feature type="region of interest" description="Disordered" evidence="8">
    <location>
        <begin position="1"/>
        <end position="23"/>
    </location>
</feature>
<protein>
    <submittedName>
        <fullName evidence="10">AI-2E family transporter</fullName>
    </submittedName>
</protein>
<dbReference type="AlphaFoldDB" id="A0A934X5C6"/>
<feature type="region of interest" description="Disordered" evidence="8">
    <location>
        <begin position="377"/>
        <end position="403"/>
    </location>
</feature>
<dbReference type="GO" id="GO:0005886">
    <property type="term" value="C:plasma membrane"/>
    <property type="evidence" value="ECO:0007669"/>
    <property type="project" value="UniProtKB-SubCell"/>
</dbReference>
<gene>
    <name evidence="10" type="ORF">IPF40_10420</name>
</gene>
<evidence type="ECO:0000256" key="7">
    <source>
        <dbReference type="ARBA" id="ARBA00023136"/>
    </source>
</evidence>
<sequence>MSNESGSEGTPAHRGHARVPGDSDRRPAWVALAQSKRVLWVLVAAGLALLIGVSVFQALGSFLFLLLLAWLLSIAMEPMVGWLIRRGMSRAMASAAVLFGLMAVTVGIAAMFGQVFISQAQELKDAFPDAVRQAVAWVNTTFNTSFNTDQIYTALQLSPERISELAQRFGGGLLGVFGAVVTFIFNLVTILVFAYYLSADSIKLRRTIGSYLPPRYQPMLVTIWTIAIDKTGGYVVSKVILSTFSSVAYALFFLILDVPFWLPLGVLMGISGQFIPIIGTYIGVVVPALFSLLRDPLDAVWIVVFATIYQQFESYWLTPKISNRTMDVHPAVALGSVFVGVALMGPIGAVIGIPVAAAVITIADTFRRRHELLPELETLQDDDGGSDGDSADAGPPSGAAETA</sequence>
<proteinExistence type="inferred from homology"/>
<feature type="transmembrane region" description="Helical" evidence="9">
    <location>
        <begin position="173"/>
        <end position="197"/>
    </location>
</feature>
<accession>A0A934X5C6</accession>
<evidence type="ECO:0000313" key="10">
    <source>
        <dbReference type="EMBL" id="MBK6301426.1"/>
    </source>
</evidence>
<evidence type="ECO:0000256" key="4">
    <source>
        <dbReference type="ARBA" id="ARBA00022475"/>
    </source>
</evidence>
<feature type="transmembrane region" description="Helical" evidence="9">
    <location>
        <begin position="300"/>
        <end position="317"/>
    </location>
</feature>
<feature type="transmembrane region" description="Helical" evidence="9">
    <location>
        <begin position="96"/>
        <end position="117"/>
    </location>
</feature>
<feature type="transmembrane region" description="Helical" evidence="9">
    <location>
        <begin position="38"/>
        <end position="56"/>
    </location>
</feature>
<reference evidence="10 11" key="1">
    <citation type="submission" date="2020-10" db="EMBL/GenBank/DDBJ databases">
        <title>Connecting structure to function with the recovery of over 1000 high-quality activated sludge metagenome-assembled genomes encoding full-length rRNA genes using long-read sequencing.</title>
        <authorList>
            <person name="Singleton C.M."/>
            <person name="Petriglieri F."/>
            <person name="Kristensen J.M."/>
            <person name="Kirkegaard R.H."/>
            <person name="Michaelsen T.Y."/>
            <person name="Andersen M.H."/>
            <person name="Karst S.M."/>
            <person name="Dueholm M.S."/>
            <person name="Nielsen P.H."/>
            <person name="Albertsen M."/>
        </authorList>
    </citation>
    <scope>NUCLEOTIDE SEQUENCE [LARGE SCALE GENOMIC DNA]</scope>
    <source>
        <strain evidence="10">AalE_18-Q3-R2-46_BAT3C.188</strain>
    </source>
</reference>
<comment type="similarity">
    <text evidence="2">Belongs to the autoinducer-2 exporter (AI-2E) (TC 2.A.86) family.</text>
</comment>
<name>A0A934X5C6_9MICO</name>
<feature type="transmembrane region" description="Helical" evidence="9">
    <location>
        <begin position="62"/>
        <end position="84"/>
    </location>
</feature>
<keyword evidence="7 9" id="KW-0472">Membrane</keyword>
<evidence type="ECO:0000256" key="1">
    <source>
        <dbReference type="ARBA" id="ARBA00004651"/>
    </source>
</evidence>
<keyword evidence="6 9" id="KW-1133">Transmembrane helix</keyword>
<feature type="transmembrane region" description="Helical" evidence="9">
    <location>
        <begin position="337"/>
        <end position="363"/>
    </location>
</feature>
<evidence type="ECO:0000256" key="2">
    <source>
        <dbReference type="ARBA" id="ARBA00009773"/>
    </source>
</evidence>
<evidence type="ECO:0000256" key="3">
    <source>
        <dbReference type="ARBA" id="ARBA00022448"/>
    </source>
</evidence>
<organism evidence="10 11">
    <name type="scientific">Candidatus Phosphoribacter hodrii</name>
    <dbReference type="NCBI Taxonomy" id="2953743"/>
    <lineage>
        <taxon>Bacteria</taxon>
        <taxon>Bacillati</taxon>
        <taxon>Actinomycetota</taxon>
        <taxon>Actinomycetes</taxon>
        <taxon>Micrococcales</taxon>
        <taxon>Dermatophilaceae</taxon>
        <taxon>Candidatus Phosphoribacter</taxon>
    </lineage>
</organism>
<dbReference type="GO" id="GO:0055085">
    <property type="term" value="P:transmembrane transport"/>
    <property type="evidence" value="ECO:0007669"/>
    <property type="project" value="TreeGrafter"/>
</dbReference>
<dbReference type="EMBL" id="JADIXZ010000004">
    <property type="protein sequence ID" value="MBK6301426.1"/>
    <property type="molecule type" value="Genomic_DNA"/>
</dbReference>
<evidence type="ECO:0000256" key="6">
    <source>
        <dbReference type="ARBA" id="ARBA00022989"/>
    </source>
</evidence>
<dbReference type="PANTHER" id="PTHR21716:SF53">
    <property type="entry name" value="PERMEASE PERM-RELATED"/>
    <property type="match status" value="1"/>
</dbReference>
<keyword evidence="5 9" id="KW-0812">Transmembrane</keyword>
<evidence type="ECO:0000256" key="5">
    <source>
        <dbReference type="ARBA" id="ARBA00022692"/>
    </source>
</evidence>
<comment type="subcellular location">
    <subcellularLocation>
        <location evidence="1">Cell membrane</location>
        <topology evidence="1">Multi-pass membrane protein</topology>
    </subcellularLocation>
</comment>
<evidence type="ECO:0000256" key="9">
    <source>
        <dbReference type="SAM" id="Phobius"/>
    </source>
</evidence>
<dbReference type="PANTHER" id="PTHR21716">
    <property type="entry name" value="TRANSMEMBRANE PROTEIN"/>
    <property type="match status" value="1"/>
</dbReference>
<evidence type="ECO:0000313" key="11">
    <source>
        <dbReference type="Proteomes" id="UP000718281"/>
    </source>
</evidence>
<feature type="compositionally biased region" description="Low complexity" evidence="8">
    <location>
        <begin position="391"/>
        <end position="403"/>
    </location>
</feature>